<dbReference type="Gene3D" id="3.30.300.30">
    <property type="match status" value="1"/>
</dbReference>
<reference evidence="8 9" key="1">
    <citation type="submission" date="2024-10" db="EMBL/GenBank/DDBJ databases">
        <title>The Natural Products Discovery Center: Release of the First 8490 Sequenced Strains for Exploring Actinobacteria Biosynthetic Diversity.</title>
        <authorList>
            <person name="Kalkreuter E."/>
            <person name="Kautsar S.A."/>
            <person name="Yang D."/>
            <person name="Bader C.D."/>
            <person name="Teijaro C.N."/>
            <person name="Fluegel L."/>
            <person name="Davis C.M."/>
            <person name="Simpson J.R."/>
            <person name="Lauterbach L."/>
            <person name="Steele A.D."/>
            <person name="Gui C."/>
            <person name="Meng S."/>
            <person name="Li G."/>
            <person name="Viehrig K."/>
            <person name="Ye F."/>
            <person name="Su P."/>
            <person name="Kiefer A.F."/>
            <person name="Nichols A."/>
            <person name="Cepeda A.J."/>
            <person name="Yan W."/>
            <person name="Fan B."/>
            <person name="Jiang Y."/>
            <person name="Adhikari A."/>
            <person name="Zheng C.-J."/>
            <person name="Schuster L."/>
            <person name="Cowan T.M."/>
            <person name="Smanski M.J."/>
            <person name="Chevrette M.G."/>
            <person name="De Carvalho L.P.S."/>
            <person name="Shen B."/>
        </authorList>
    </citation>
    <scope>NUCLEOTIDE SEQUENCE [LARGE SCALE GENOMIC DNA]</scope>
    <source>
        <strain evidence="8 9">NPDC012540</strain>
    </source>
</reference>
<keyword evidence="3" id="KW-0597">Phosphoprotein</keyword>
<dbReference type="Pfam" id="PF23024">
    <property type="entry name" value="AMP-dom_DIP2-like"/>
    <property type="match status" value="1"/>
</dbReference>
<dbReference type="SUPFAM" id="SSF47336">
    <property type="entry name" value="ACP-like"/>
    <property type="match status" value="1"/>
</dbReference>
<dbReference type="CDD" id="cd05235">
    <property type="entry name" value="SDR_e1"/>
    <property type="match status" value="1"/>
</dbReference>
<name>A0ABW6XEJ3_9ACTN</name>
<keyword evidence="9" id="KW-1185">Reference proteome</keyword>
<dbReference type="PANTHER" id="PTHR22754">
    <property type="entry name" value="DISCO-INTERACTING PROTEIN 2 DIP2 -RELATED"/>
    <property type="match status" value="1"/>
</dbReference>
<protein>
    <submittedName>
        <fullName evidence="8">Thioester reductase domain-containing protein</fullName>
    </submittedName>
</protein>
<dbReference type="InterPro" id="IPR025110">
    <property type="entry name" value="AMP-bd_C"/>
</dbReference>
<dbReference type="InterPro" id="IPR020845">
    <property type="entry name" value="AMP-binding_CS"/>
</dbReference>
<evidence type="ECO:0000256" key="5">
    <source>
        <dbReference type="ARBA" id="ARBA00022832"/>
    </source>
</evidence>
<feature type="domain" description="Carrier" evidence="7">
    <location>
        <begin position="585"/>
        <end position="660"/>
    </location>
</feature>
<dbReference type="EMBL" id="JBIBEG010000011">
    <property type="protein sequence ID" value="MFF5900146.1"/>
    <property type="molecule type" value="Genomic_DNA"/>
</dbReference>
<dbReference type="SUPFAM" id="SSF56801">
    <property type="entry name" value="Acetyl-CoA synthetase-like"/>
    <property type="match status" value="1"/>
</dbReference>
<dbReference type="InterPro" id="IPR036736">
    <property type="entry name" value="ACP-like_sf"/>
</dbReference>
<dbReference type="Proteomes" id="UP001602322">
    <property type="component" value="Unassembled WGS sequence"/>
</dbReference>
<comment type="similarity">
    <text evidence="1">Belongs to the ATP-dependent AMP-binding enzyme family.</text>
</comment>
<evidence type="ECO:0000259" key="7">
    <source>
        <dbReference type="PROSITE" id="PS50075"/>
    </source>
</evidence>
<sequence length="1078" mass="113719">MTLPATPVEALRGIAARNPRKQAFAFTRDGLETGHLDYSQLLNASLAQASRISAVAAPGERAVLLADASPEFVTAFLGCLLAGVVAVPVPPVGPGDDNGSAARLEGVVADCAPRLLVAGRQHADRLDRIAARGRVPRPKALAVTVDAGATTDPTGSQVALPQPDAAARAVLQYTSGSTSSPRGVVLTHRNLAANLDMLARTLRCGPESVIVSWLPPFHDMGLLTGVLLAPYTGAGAVLMPQYDFIRAPHRWLRTIHAHRGTISGAPNFGYEHLLTHAGDERLAGTDLSSWSTAFCGAEPVRPATMRSVATGLARYGFRPSALMPAYGLAEATLIVSGGPNGTGARSLTVRRKDLAAGVLASAKGGSGSVTEVASCGRPTQGTIIRVLTPGGLEELPPGRVGEICVLGPSVADGYWKAPASDATFTHTPDGTLLRTGDLGALVDGELHVTGRIKDLIVVAGHNIHPQDVEHCVTRASALVRPRGCAVFDDRADGALPRIVAVAEVAVGATNDDLDSLGERLFSAVAKENEVRLDRVVLVPPGTVPKTSSGKVRRRACRQALRDRSLTVLRNWSPDALPVTAPDHTRWHDDREAVIADLCLQVIGTKPATADEELPRLGGGSLAMLGLINKVNQVLGCAIDVTTAFETPTVAGLALAAAASTRDASEPGLRRPPSLRDDDEGQLLDDIALDPAVAPPKAPFLTSAARPGEVLLTGVTGFVGAHLLNELLHRTGSRVHCVVRARDDASAQARVDAAIAEYGLAPIDAGRVHAYAGDLAQHRFSLPEDLYTRLASSVDVVVNNAASVSAAQSYGTIRGANVTGTHHVLRFAARTRLKRVHHISTLAVLLADDPVARQGLEARISGRPEVRLRSSGYWLSKWAAEQLVNTAAERGLPVTIHRLARVSGHSSTGAWARGDFWNRILEGGLRIGALPDTKWADRFTPVDHVAAAVVELMLQPRSTGKVFHIADTPVVDITDIARWLSETGHPVGTLPWEQWVEEVSSDPDNPMALLIPHLRQGVSGRASDVLPSQEQNVDCRQFRRALDGTGITFPAPGPALFGRYADALGLPVDHPETAVGSAP</sequence>
<evidence type="ECO:0000256" key="1">
    <source>
        <dbReference type="ARBA" id="ARBA00006432"/>
    </source>
</evidence>
<dbReference type="PANTHER" id="PTHR22754:SF32">
    <property type="entry name" value="DISCO-INTERACTING PROTEIN 2"/>
    <property type="match status" value="1"/>
</dbReference>
<gene>
    <name evidence="8" type="ORF">ACFY8O_30040</name>
</gene>
<keyword evidence="6" id="KW-0443">Lipid metabolism</keyword>
<dbReference type="PROSITE" id="PS50075">
    <property type="entry name" value="CARRIER"/>
    <property type="match status" value="1"/>
</dbReference>
<dbReference type="SMART" id="SM00823">
    <property type="entry name" value="PKS_PP"/>
    <property type="match status" value="1"/>
</dbReference>
<keyword evidence="4" id="KW-0436">Ligase</keyword>
<dbReference type="RefSeq" id="WP_387907887.1">
    <property type="nucleotide sequence ID" value="NZ_JBIBEG010000011.1"/>
</dbReference>
<dbReference type="InterPro" id="IPR013120">
    <property type="entry name" value="FAR_NAD-bd"/>
</dbReference>
<evidence type="ECO:0000256" key="3">
    <source>
        <dbReference type="ARBA" id="ARBA00022553"/>
    </source>
</evidence>
<dbReference type="InterPro" id="IPR020806">
    <property type="entry name" value="PKS_PP-bd"/>
</dbReference>
<evidence type="ECO:0000256" key="2">
    <source>
        <dbReference type="ARBA" id="ARBA00022450"/>
    </source>
</evidence>
<evidence type="ECO:0000313" key="9">
    <source>
        <dbReference type="Proteomes" id="UP001602322"/>
    </source>
</evidence>
<organism evidence="8 9">
    <name type="scientific">Streptomyces argenteolus</name>
    <dbReference type="NCBI Taxonomy" id="67274"/>
    <lineage>
        <taxon>Bacteria</taxon>
        <taxon>Bacillati</taxon>
        <taxon>Actinomycetota</taxon>
        <taxon>Actinomycetes</taxon>
        <taxon>Kitasatosporales</taxon>
        <taxon>Streptomycetaceae</taxon>
        <taxon>Streptomyces</taxon>
    </lineage>
</organism>
<dbReference type="NCBIfam" id="TIGR01746">
    <property type="entry name" value="Thioester-redct"/>
    <property type="match status" value="1"/>
</dbReference>
<dbReference type="SUPFAM" id="SSF51735">
    <property type="entry name" value="NAD(P)-binding Rossmann-fold domains"/>
    <property type="match status" value="1"/>
</dbReference>
<dbReference type="InterPro" id="IPR036291">
    <property type="entry name" value="NAD(P)-bd_dom_sf"/>
</dbReference>
<accession>A0ABW6XEJ3</accession>
<comment type="caution">
    <text evidence="8">The sequence shown here is derived from an EMBL/GenBank/DDBJ whole genome shotgun (WGS) entry which is preliminary data.</text>
</comment>
<dbReference type="Pfam" id="PF00501">
    <property type="entry name" value="AMP-binding"/>
    <property type="match status" value="1"/>
</dbReference>
<dbReference type="Gene3D" id="3.40.50.720">
    <property type="entry name" value="NAD(P)-binding Rossmann-like Domain"/>
    <property type="match status" value="1"/>
</dbReference>
<dbReference type="Pfam" id="PF07993">
    <property type="entry name" value="NAD_binding_4"/>
    <property type="match status" value="1"/>
</dbReference>
<dbReference type="Gene3D" id="3.40.50.12780">
    <property type="entry name" value="N-terminal domain of ligase-like"/>
    <property type="match status" value="1"/>
</dbReference>
<dbReference type="Pfam" id="PF00550">
    <property type="entry name" value="PP-binding"/>
    <property type="match status" value="1"/>
</dbReference>
<dbReference type="InterPro" id="IPR000873">
    <property type="entry name" value="AMP-dep_synth/lig_dom"/>
</dbReference>
<dbReference type="InterPro" id="IPR042099">
    <property type="entry name" value="ANL_N_sf"/>
</dbReference>
<dbReference type="InterPro" id="IPR040097">
    <property type="entry name" value="FAAL/FAAC"/>
</dbReference>
<proteinExistence type="inferred from homology"/>
<dbReference type="InterPro" id="IPR045851">
    <property type="entry name" value="AMP-bd_C_sf"/>
</dbReference>
<keyword evidence="5" id="KW-0276">Fatty acid metabolism</keyword>
<evidence type="ECO:0000313" key="8">
    <source>
        <dbReference type="EMBL" id="MFF5900146.1"/>
    </source>
</evidence>
<dbReference type="CDD" id="cd05931">
    <property type="entry name" value="FAAL"/>
    <property type="match status" value="1"/>
</dbReference>
<dbReference type="Gene3D" id="1.10.1200.10">
    <property type="entry name" value="ACP-like"/>
    <property type="match status" value="1"/>
</dbReference>
<dbReference type="InterPro" id="IPR009081">
    <property type="entry name" value="PP-bd_ACP"/>
</dbReference>
<evidence type="ECO:0000256" key="4">
    <source>
        <dbReference type="ARBA" id="ARBA00022598"/>
    </source>
</evidence>
<keyword evidence="2" id="KW-0596">Phosphopantetheine</keyword>
<dbReference type="InterPro" id="IPR010080">
    <property type="entry name" value="Thioester_reductase-like_dom"/>
</dbReference>
<dbReference type="PROSITE" id="PS00455">
    <property type="entry name" value="AMP_BINDING"/>
    <property type="match status" value="1"/>
</dbReference>
<evidence type="ECO:0000256" key="6">
    <source>
        <dbReference type="ARBA" id="ARBA00023098"/>
    </source>
</evidence>